<reference evidence="7" key="1">
    <citation type="submission" date="2017-02" db="EMBL/GenBank/DDBJ databases">
        <authorList>
            <person name="Varghese N."/>
            <person name="Submissions S."/>
        </authorList>
    </citation>
    <scope>NUCLEOTIDE SEQUENCE [LARGE SCALE GENOMIC DNA]</scope>
    <source>
        <strain evidence="7">ATCC 51356</strain>
    </source>
</reference>
<dbReference type="RefSeq" id="WP_078736679.1">
    <property type="nucleotide sequence ID" value="NZ_FUXE01000006.1"/>
</dbReference>
<evidence type="ECO:0000259" key="5">
    <source>
        <dbReference type="SMART" id="SM00363"/>
    </source>
</evidence>
<dbReference type="SUPFAM" id="SSF55174">
    <property type="entry name" value="Alpha-L RNA-binding motif"/>
    <property type="match status" value="1"/>
</dbReference>
<dbReference type="PROSITE" id="PS50889">
    <property type="entry name" value="S4"/>
    <property type="match status" value="1"/>
</dbReference>
<accession>A0A1T4MEL2</accession>
<name>A0A1T4MEL2_9PORP</name>
<dbReference type="GO" id="GO:0120159">
    <property type="term" value="F:rRNA pseudouridine synthase activity"/>
    <property type="evidence" value="ECO:0007669"/>
    <property type="project" value="UniProtKB-ARBA"/>
</dbReference>
<evidence type="ECO:0000256" key="3">
    <source>
        <dbReference type="PROSITE-ProRule" id="PRU00182"/>
    </source>
</evidence>
<organism evidence="6 7">
    <name type="scientific">Porphyromonas circumdentaria</name>
    <dbReference type="NCBI Taxonomy" id="29524"/>
    <lineage>
        <taxon>Bacteria</taxon>
        <taxon>Pseudomonadati</taxon>
        <taxon>Bacteroidota</taxon>
        <taxon>Bacteroidia</taxon>
        <taxon>Bacteroidales</taxon>
        <taxon>Porphyromonadaceae</taxon>
        <taxon>Porphyromonas</taxon>
    </lineage>
</organism>
<protein>
    <submittedName>
        <fullName evidence="6">S4 domain-containing protein</fullName>
    </submittedName>
</protein>
<dbReference type="GO" id="GO:0000455">
    <property type="term" value="P:enzyme-directed rRNA pseudouridine synthesis"/>
    <property type="evidence" value="ECO:0007669"/>
    <property type="project" value="UniProtKB-ARBA"/>
</dbReference>
<evidence type="ECO:0000313" key="7">
    <source>
        <dbReference type="Proteomes" id="UP000190121"/>
    </source>
</evidence>
<comment type="similarity">
    <text evidence="1">Belongs to the pseudouridine synthase RsuA family.</text>
</comment>
<dbReference type="GO" id="GO:0003723">
    <property type="term" value="F:RNA binding"/>
    <property type="evidence" value="ECO:0007669"/>
    <property type="project" value="UniProtKB-KW"/>
</dbReference>
<dbReference type="STRING" id="29524.SAMN02745171_00732"/>
<dbReference type="Gene3D" id="3.10.290.10">
    <property type="entry name" value="RNA-binding S4 domain"/>
    <property type="match status" value="1"/>
</dbReference>
<dbReference type="CDD" id="cd00165">
    <property type="entry name" value="S4"/>
    <property type="match status" value="1"/>
</dbReference>
<feature type="compositionally biased region" description="Polar residues" evidence="4">
    <location>
        <begin position="113"/>
        <end position="124"/>
    </location>
</feature>
<dbReference type="AlphaFoldDB" id="A0A1T4MEL2"/>
<dbReference type="PANTHER" id="PTHR47683:SF2">
    <property type="entry name" value="RNA-BINDING S4 DOMAIN-CONTAINING PROTEIN"/>
    <property type="match status" value="1"/>
</dbReference>
<gene>
    <name evidence="6" type="ORF">SAMN02745171_00732</name>
</gene>
<keyword evidence="7" id="KW-1185">Reference proteome</keyword>
<dbReference type="InterPro" id="IPR002942">
    <property type="entry name" value="S4_RNA-bd"/>
</dbReference>
<feature type="compositionally biased region" description="Basic and acidic residues" evidence="4">
    <location>
        <begin position="141"/>
        <end position="177"/>
    </location>
</feature>
<dbReference type="Proteomes" id="UP000190121">
    <property type="component" value="Unassembled WGS sequence"/>
</dbReference>
<dbReference type="FunFam" id="3.10.290.10:FF:000003">
    <property type="entry name" value="Pseudouridine synthase"/>
    <property type="match status" value="1"/>
</dbReference>
<dbReference type="SMART" id="SM00363">
    <property type="entry name" value="S4"/>
    <property type="match status" value="1"/>
</dbReference>
<evidence type="ECO:0000256" key="1">
    <source>
        <dbReference type="ARBA" id="ARBA00008348"/>
    </source>
</evidence>
<evidence type="ECO:0000313" key="6">
    <source>
        <dbReference type="EMBL" id="SJZ65194.1"/>
    </source>
</evidence>
<feature type="region of interest" description="Disordered" evidence="4">
    <location>
        <begin position="95"/>
        <end position="195"/>
    </location>
</feature>
<dbReference type="PANTHER" id="PTHR47683">
    <property type="entry name" value="PSEUDOURIDINE SYNTHASE FAMILY PROTEIN-RELATED"/>
    <property type="match status" value="1"/>
</dbReference>
<keyword evidence="3" id="KW-0694">RNA-binding</keyword>
<dbReference type="Pfam" id="PF01479">
    <property type="entry name" value="S4"/>
    <property type="match status" value="1"/>
</dbReference>
<evidence type="ECO:0000256" key="4">
    <source>
        <dbReference type="SAM" id="MobiDB-lite"/>
    </source>
</evidence>
<keyword evidence="2" id="KW-0413">Isomerase</keyword>
<dbReference type="InterPro" id="IPR036986">
    <property type="entry name" value="S4_RNA-bd_sf"/>
</dbReference>
<sequence>MNMRINKLLSETGLGSRREVEALILEGRVMVNGVLAELADVIEEDDVVTLDGEELPVRDLIREFAAEQKMQLAQKAPIRIGSEYVDLDEDDHYRRKNFSNRGSSNHAARGAKSSRTGFKSSTSKPAKFRKHWEEEESGADAVRKHTDSRSPQKGERREKSFYPHRNREEHNFSDGKKKPYSQGNKFSSPQKKKRV</sequence>
<dbReference type="OrthoDB" id="1012272at2"/>
<proteinExistence type="inferred from homology"/>
<dbReference type="InterPro" id="IPR050343">
    <property type="entry name" value="RsuA_PseudoU_synthase"/>
</dbReference>
<dbReference type="EMBL" id="FUXE01000006">
    <property type="protein sequence ID" value="SJZ65194.1"/>
    <property type="molecule type" value="Genomic_DNA"/>
</dbReference>
<evidence type="ECO:0000256" key="2">
    <source>
        <dbReference type="ARBA" id="ARBA00023235"/>
    </source>
</evidence>
<feature type="domain" description="RNA-binding S4" evidence="5">
    <location>
        <begin position="3"/>
        <end position="62"/>
    </location>
</feature>